<feature type="transmembrane region" description="Helical" evidence="1">
    <location>
        <begin position="12"/>
        <end position="45"/>
    </location>
</feature>
<dbReference type="EMBL" id="JACHEO010000002">
    <property type="protein sequence ID" value="MBB5347026.1"/>
    <property type="molecule type" value="Genomic_DNA"/>
</dbReference>
<protein>
    <recommendedName>
        <fullName evidence="4">Citrate transporter-like domain-containing protein</fullName>
    </recommendedName>
</protein>
<evidence type="ECO:0000313" key="2">
    <source>
        <dbReference type="EMBL" id="MBB5347026.1"/>
    </source>
</evidence>
<feature type="transmembrane region" description="Helical" evidence="1">
    <location>
        <begin position="57"/>
        <end position="77"/>
    </location>
</feature>
<keyword evidence="1" id="KW-1133">Transmembrane helix</keyword>
<feature type="transmembrane region" description="Helical" evidence="1">
    <location>
        <begin position="187"/>
        <end position="206"/>
    </location>
</feature>
<keyword evidence="3" id="KW-1185">Reference proteome</keyword>
<feature type="transmembrane region" description="Helical" evidence="1">
    <location>
        <begin position="365"/>
        <end position="391"/>
    </location>
</feature>
<organism evidence="2 3">
    <name type="scientific">Desulfoprunum benzoelyticum</name>
    <dbReference type="NCBI Taxonomy" id="1506996"/>
    <lineage>
        <taxon>Bacteria</taxon>
        <taxon>Pseudomonadati</taxon>
        <taxon>Thermodesulfobacteriota</taxon>
        <taxon>Desulfobulbia</taxon>
        <taxon>Desulfobulbales</taxon>
        <taxon>Desulfobulbaceae</taxon>
        <taxon>Desulfoprunum</taxon>
    </lineage>
</organism>
<comment type="caution">
    <text evidence="2">The sequence shown here is derived from an EMBL/GenBank/DDBJ whole genome shotgun (WGS) entry which is preliminary data.</text>
</comment>
<feature type="transmembrane region" description="Helical" evidence="1">
    <location>
        <begin position="161"/>
        <end position="181"/>
    </location>
</feature>
<keyword evidence="1" id="KW-0812">Transmembrane</keyword>
<sequence>MVAALQRYTGWFILATLLLFLISSINPSLFIAVAIMAWLVVIVEWNRLPAASRNQGYFLLIVGISALVFSAWHGVFLGWGKILTQNLQLLPMFIAVSFLALTNPAVEDDSLPKGKQAMVTTAVGTNLLGAVINLSILFVFGDRLQRNNTLTIAQTIVLARSFCAAAWWSPFFIAAGVALTYAPDMQYYRTLLPGLVMCGIAICYSIGEIVFIRRSEFTGYPVRKESLAVPLLLAVAVIIGHHFFPEVSMILLICLISPPAAILLMRNRPRLANLHDFISNRIISTISQFVLFLAAGVFSVGITSVIHVYPEIFNFAGQTFSHWLFALVSAVLIGLGLIGVHPLVGISIVSPLLLPLHPDHSRLGFLFLTSWAISTGSSPLSGVGLVLTGRYHVSPRSILLNNVHYVVAMWLIANLVNILYFG</sequence>
<reference evidence="2 3" key="1">
    <citation type="submission" date="2020-08" db="EMBL/GenBank/DDBJ databases">
        <title>Genomic Encyclopedia of Type Strains, Phase IV (KMG-IV): sequencing the most valuable type-strain genomes for metagenomic binning, comparative biology and taxonomic classification.</title>
        <authorList>
            <person name="Goeker M."/>
        </authorList>
    </citation>
    <scope>NUCLEOTIDE SEQUENCE [LARGE SCALE GENOMIC DNA]</scope>
    <source>
        <strain evidence="2 3">DSM 28570</strain>
    </source>
</reference>
<dbReference type="Proteomes" id="UP000539642">
    <property type="component" value="Unassembled WGS sequence"/>
</dbReference>
<feature type="transmembrane region" description="Helical" evidence="1">
    <location>
        <begin position="322"/>
        <end position="353"/>
    </location>
</feature>
<evidence type="ECO:0008006" key="4">
    <source>
        <dbReference type="Google" id="ProtNLM"/>
    </source>
</evidence>
<keyword evidence="1" id="KW-0472">Membrane</keyword>
<gene>
    <name evidence="2" type="ORF">HNQ81_000736</name>
</gene>
<feature type="transmembrane region" description="Helical" evidence="1">
    <location>
        <begin position="289"/>
        <end position="310"/>
    </location>
</feature>
<dbReference type="AlphaFoldDB" id="A0A840UQB0"/>
<feature type="transmembrane region" description="Helical" evidence="1">
    <location>
        <begin position="118"/>
        <end position="140"/>
    </location>
</feature>
<feature type="transmembrane region" description="Helical" evidence="1">
    <location>
        <begin position="250"/>
        <end position="268"/>
    </location>
</feature>
<feature type="transmembrane region" description="Helical" evidence="1">
    <location>
        <begin position="89"/>
        <end position="106"/>
    </location>
</feature>
<evidence type="ECO:0000256" key="1">
    <source>
        <dbReference type="SAM" id="Phobius"/>
    </source>
</evidence>
<accession>A0A840UQB0</accession>
<proteinExistence type="predicted"/>
<name>A0A840UQB0_9BACT</name>
<feature type="transmembrane region" description="Helical" evidence="1">
    <location>
        <begin position="403"/>
        <end position="421"/>
    </location>
</feature>
<evidence type="ECO:0000313" key="3">
    <source>
        <dbReference type="Proteomes" id="UP000539642"/>
    </source>
</evidence>
<dbReference type="RefSeq" id="WP_240191657.1">
    <property type="nucleotide sequence ID" value="NZ_JACHEO010000002.1"/>
</dbReference>
<feature type="transmembrane region" description="Helical" evidence="1">
    <location>
        <begin position="227"/>
        <end position="244"/>
    </location>
</feature>